<proteinExistence type="predicted"/>
<protein>
    <submittedName>
        <fullName evidence="3">Uncharacterized protein</fullName>
    </submittedName>
</protein>
<keyword evidence="2" id="KW-0472">Membrane</keyword>
<organism evidence="3">
    <name type="scientific">uncultured Sulfurovum sp</name>
    <dbReference type="NCBI Taxonomy" id="269237"/>
    <lineage>
        <taxon>Bacteria</taxon>
        <taxon>Pseudomonadati</taxon>
        <taxon>Campylobacterota</taxon>
        <taxon>Epsilonproteobacteria</taxon>
        <taxon>Campylobacterales</taxon>
        <taxon>Sulfurovaceae</taxon>
        <taxon>Sulfurovum</taxon>
        <taxon>environmental samples</taxon>
    </lineage>
</organism>
<reference evidence="3" key="1">
    <citation type="submission" date="2020-01" db="EMBL/GenBank/DDBJ databases">
        <authorList>
            <person name="Meier V. D."/>
            <person name="Meier V D."/>
        </authorList>
    </citation>
    <scope>NUCLEOTIDE SEQUENCE</scope>
    <source>
        <strain evidence="3">HLG_WM_MAG_04</strain>
    </source>
</reference>
<sequence>MIPETYHQPLALLILFIFLVLIYFVNKYKKSLHKKQLILDEQEEKIKWLRQVFAENEHRFTQTEHELEKKILLLNNNIQSLEEQAKNGTKNQVVAKLEALQHKRTKMLQRANISLN</sequence>
<dbReference type="AlphaFoldDB" id="A0A6S6S9U6"/>
<keyword evidence="2" id="KW-1133">Transmembrane helix</keyword>
<gene>
    <name evidence="3" type="ORF">HELGO_WM3043</name>
</gene>
<evidence type="ECO:0000256" key="1">
    <source>
        <dbReference type="SAM" id="Coils"/>
    </source>
</evidence>
<feature type="transmembrane region" description="Helical" evidence="2">
    <location>
        <begin position="6"/>
        <end position="25"/>
    </location>
</feature>
<dbReference type="EMBL" id="CACVAX010000013">
    <property type="protein sequence ID" value="CAA6805153.1"/>
    <property type="molecule type" value="Genomic_DNA"/>
</dbReference>
<evidence type="ECO:0000313" key="3">
    <source>
        <dbReference type="EMBL" id="CAA6805153.1"/>
    </source>
</evidence>
<keyword evidence="2" id="KW-0812">Transmembrane</keyword>
<name>A0A6S6S9U6_9BACT</name>
<evidence type="ECO:0000256" key="2">
    <source>
        <dbReference type="SAM" id="Phobius"/>
    </source>
</evidence>
<keyword evidence="1" id="KW-0175">Coiled coil</keyword>
<feature type="coiled-coil region" evidence="1">
    <location>
        <begin position="25"/>
        <end position="91"/>
    </location>
</feature>
<accession>A0A6S6S9U6</accession>